<organism evidence="2 3">
    <name type="scientific">Desulfomonile tiedjei (strain ATCC 49306 / DSM 6799 / DCB-1)</name>
    <dbReference type="NCBI Taxonomy" id="706587"/>
    <lineage>
        <taxon>Bacteria</taxon>
        <taxon>Pseudomonadati</taxon>
        <taxon>Thermodesulfobacteriota</taxon>
        <taxon>Desulfomonilia</taxon>
        <taxon>Desulfomonilales</taxon>
        <taxon>Desulfomonilaceae</taxon>
        <taxon>Desulfomonile</taxon>
    </lineage>
</organism>
<keyword evidence="3" id="KW-1185">Reference proteome</keyword>
<dbReference type="Pfam" id="PF18845">
    <property type="entry name" value="baeRF_family3"/>
    <property type="match status" value="1"/>
</dbReference>
<dbReference type="InterPro" id="IPR041289">
    <property type="entry name" value="Bact_RF_family3"/>
</dbReference>
<evidence type="ECO:0000313" key="2">
    <source>
        <dbReference type="EMBL" id="AFM25342.1"/>
    </source>
</evidence>
<protein>
    <submittedName>
        <fullName evidence="2">Uncharacterized protein</fullName>
    </submittedName>
</protein>
<dbReference type="STRING" id="706587.Desti_2663"/>
<dbReference type="AlphaFoldDB" id="I4C701"/>
<proteinExistence type="predicted"/>
<dbReference type="HOGENOM" id="CLU_044180_2_0_7"/>
<dbReference type="KEGG" id="dti:Desti_2663"/>
<evidence type="ECO:0000313" key="3">
    <source>
        <dbReference type="Proteomes" id="UP000006055"/>
    </source>
</evidence>
<dbReference type="EMBL" id="CP003360">
    <property type="protein sequence ID" value="AFM25342.1"/>
    <property type="molecule type" value="Genomic_DNA"/>
</dbReference>
<accession>I4C701</accession>
<dbReference type="OrthoDB" id="4393931at2"/>
<reference evidence="3" key="1">
    <citation type="submission" date="2012-06" db="EMBL/GenBank/DDBJ databases">
        <title>Complete sequence of chromosome of Desulfomonile tiedjei DSM 6799.</title>
        <authorList>
            <person name="Lucas S."/>
            <person name="Copeland A."/>
            <person name="Lapidus A."/>
            <person name="Glavina del Rio T."/>
            <person name="Dalin E."/>
            <person name="Tice H."/>
            <person name="Bruce D."/>
            <person name="Goodwin L."/>
            <person name="Pitluck S."/>
            <person name="Peters L."/>
            <person name="Ovchinnikova G."/>
            <person name="Zeytun A."/>
            <person name="Lu M."/>
            <person name="Kyrpides N."/>
            <person name="Mavromatis K."/>
            <person name="Ivanova N."/>
            <person name="Brettin T."/>
            <person name="Detter J.C."/>
            <person name="Han C."/>
            <person name="Larimer F."/>
            <person name="Land M."/>
            <person name="Hauser L."/>
            <person name="Markowitz V."/>
            <person name="Cheng J.-F."/>
            <person name="Hugenholtz P."/>
            <person name="Woyke T."/>
            <person name="Wu D."/>
            <person name="Spring S."/>
            <person name="Schroeder M."/>
            <person name="Brambilla E."/>
            <person name="Klenk H.-P."/>
            <person name="Eisen J.A."/>
        </authorList>
    </citation>
    <scope>NUCLEOTIDE SEQUENCE [LARGE SCALE GENOMIC DNA]</scope>
    <source>
        <strain evidence="3">ATCC 49306 / DSM 6799 / DCB-1</strain>
    </source>
</reference>
<dbReference type="RefSeq" id="WP_014810483.1">
    <property type="nucleotide sequence ID" value="NC_018025.1"/>
</dbReference>
<evidence type="ECO:0000256" key="1">
    <source>
        <dbReference type="SAM" id="MobiDB-lite"/>
    </source>
</evidence>
<dbReference type="eggNOG" id="COG1503">
    <property type="taxonomic scope" value="Bacteria"/>
</dbReference>
<gene>
    <name evidence="2" type="ordered locus">Desti_2663</name>
</gene>
<dbReference type="Proteomes" id="UP000006055">
    <property type="component" value="Chromosome"/>
</dbReference>
<sequence length="384" mass="42952">MNTFTLEDLKTLLECQGGPCISIYLPTHKKGGDTQQDPIKLKNLLKTAEERLMQREMRTVSAKELLAPAQDLISDTRFWSYQSDGLAIFISEGQFILHNVPLSFEELVVVSERYHTKPLLQLLTGDGRFYVLALSQNKVRLLEGTKFSVNEIELENVPLSKQEALGYDNFERQLKWRGQKPPTSAGKQAGIFHGHGEGTEESKDQILLFFRAVDKGLRDIVHCDGNPMILAGVDYLIPIYKDANTCPKLIDGWISGNPESLSAEQIHEQAWKIIEPHFALAQKQAVELYYSLAGTGKTSPHLDTVIRAAYSGRVDTLFVPVGVQRWGKVNPDDFSSEPHDEQMPGDEDLLDAAAIQTILNGGTVYAVQPDQVPDNRYIAAILRY</sequence>
<feature type="region of interest" description="Disordered" evidence="1">
    <location>
        <begin position="178"/>
        <end position="198"/>
    </location>
</feature>
<name>I4C701_DESTA</name>
<dbReference type="PATRIC" id="fig|706587.4.peg.3044"/>